<proteinExistence type="predicted"/>
<name>A0A8S1U225_PAROT</name>
<dbReference type="EMBL" id="CAJJDP010000035">
    <property type="protein sequence ID" value="CAD8158494.1"/>
    <property type="molecule type" value="Genomic_DNA"/>
</dbReference>
<dbReference type="Proteomes" id="UP000683925">
    <property type="component" value="Unassembled WGS sequence"/>
</dbReference>
<keyword evidence="2" id="KW-1185">Reference proteome</keyword>
<accession>A0A8S1U225</accession>
<sequence>MFDLRQRLKLKKYRFLIFFKGYKYQYQIGCLLVIIKQSHYSQIKKGLQQMNVIRMTMLHQIYKLICQKKQALQKARTLFEQKWMKERIIQNNKRNLRVYGNQLNNKNFKIEHEMESMSILIVEIR</sequence>
<comment type="caution">
    <text evidence="1">The sequence shown here is derived from an EMBL/GenBank/DDBJ whole genome shotgun (WGS) entry which is preliminary data.</text>
</comment>
<gene>
    <name evidence="1" type="ORF">POCTA_138.1.T0350226</name>
</gene>
<organism evidence="1 2">
    <name type="scientific">Paramecium octaurelia</name>
    <dbReference type="NCBI Taxonomy" id="43137"/>
    <lineage>
        <taxon>Eukaryota</taxon>
        <taxon>Sar</taxon>
        <taxon>Alveolata</taxon>
        <taxon>Ciliophora</taxon>
        <taxon>Intramacronucleata</taxon>
        <taxon>Oligohymenophorea</taxon>
        <taxon>Peniculida</taxon>
        <taxon>Parameciidae</taxon>
        <taxon>Paramecium</taxon>
    </lineage>
</organism>
<reference evidence="1" key="1">
    <citation type="submission" date="2021-01" db="EMBL/GenBank/DDBJ databases">
        <authorList>
            <consortium name="Genoscope - CEA"/>
            <person name="William W."/>
        </authorList>
    </citation>
    <scope>NUCLEOTIDE SEQUENCE</scope>
</reference>
<evidence type="ECO:0000313" key="1">
    <source>
        <dbReference type="EMBL" id="CAD8158494.1"/>
    </source>
</evidence>
<protein>
    <submittedName>
        <fullName evidence="1">Uncharacterized protein</fullName>
    </submittedName>
</protein>
<dbReference type="AlphaFoldDB" id="A0A8S1U225"/>
<evidence type="ECO:0000313" key="2">
    <source>
        <dbReference type="Proteomes" id="UP000683925"/>
    </source>
</evidence>